<evidence type="ECO:0000256" key="4">
    <source>
        <dbReference type="ARBA" id="ARBA00022777"/>
    </source>
</evidence>
<accession>A0ABT1EKU0</accession>
<keyword evidence="6" id="KW-0423">Lactose metabolism</keyword>
<evidence type="ECO:0000256" key="1">
    <source>
        <dbReference type="ARBA" id="ARBA00005380"/>
    </source>
</evidence>
<comment type="pathway">
    <text evidence="6">Carbohydrate metabolism; D-tagatose 6-phosphate degradation; D-glyceraldehyde 3-phosphate and glycerone phosphate from D-tagatose 6-phosphate: step 1/2.</text>
</comment>
<comment type="caution">
    <text evidence="8">The sequence shown here is derived from an EMBL/GenBank/DDBJ whole genome shotgun (WGS) entry which is preliminary data.</text>
</comment>
<dbReference type="PIRSF" id="PIRSF000535">
    <property type="entry name" value="1PFK/6PFK/LacC"/>
    <property type="match status" value="1"/>
</dbReference>
<keyword evidence="4" id="KW-0418">Kinase</keyword>
<dbReference type="Pfam" id="PF00294">
    <property type="entry name" value="PfkB"/>
    <property type="match status" value="1"/>
</dbReference>
<comment type="similarity">
    <text evidence="1">Belongs to the carbohydrate kinase pfkB family.</text>
</comment>
<keyword evidence="5 6" id="KW-0067">ATP-binding</keyword>
<keyword evidence="3 6" id="KW-0547">Nucleotide-binding</keyword>
<dbReference type="NCBIfam" id="TIGR03168">
    <property type="entry name" value="1-PFK"/>
    <property type="match status" value="1"/>
</dbReference>
<dbReference type="InterPro" id="IPR022463">
    <property type="entry name" value="1-PFruKinase"/>
</dbReference>
<feature type="domain" description="Carbohydrate kinase PfkB" evidence="7">
    <location>
        <begin position="8"/>
        <end position="285"/>
    </location>
</feature>
<dbReference type="PANTHER" id="PTHR46566">
    <property type="entry name" value="1-PHOSPHOFRUCTOKINASE-RELATED"/>
    <property type="match status" value="1"/>
</dbReference>
<sequence length="305" mass="33371">MIFTVTFNPSLDYVVEVEDFTLGRTNRTVSEEIVPGGKGINVSTMLTHLGIENTALGFTAGFTGEEISRGLERIGVKAEFIHLSKGNSRINLKLKSVEGTEINGQGPEIKEARITELMNRLEVLKEGDILVLGGSIPVTMPDSIYRDIMKRLAGRGVHIVVDATKELLLNVLEYQPFLIKPNKDELEEIFSVKLQSREEILHYADKLREMGAENVLVSLGGEGAILIAADGKVYDTPVPKGELVNGVGAGDSMVAGFLRGWLLDREYRTAFYMGVAAGSASAFSKHLAKKEDVETLYRELVEGAE</sequence>
<keyword evidence="2 6" id="KW-0808">Transferase</keyword>
<evidence type="ECO:0000313" key="9">
    <source>
        <dbReference type="Proteomes" id="UP001523565"/>
    </source>
</evidence>
<dbReference type="EMBL" id="JAMZFV010000029">
    <property type="protein sequence ID" value="MCP1111329.1"/>
    <property type="molecule type" value="Genomic_DNA"/>
</dbReference>
<evidence type="ECO:0000256" key="6">
    <source>
        <dbReference type="PIRNR" id="PIRNR000535"/>
    </source>
</evidence>
<dbReference type="InterPro" id="IPR017583">
    <property type="entry name" value="Tagatose/fructose_Pkinase"/>
</dbReference>
<reference evidence="8 9" key="1">
    <citation type="journal article" date="2022" name="Genome Biol. Evol.">
        <title>Host diet, physiology and behaviors set the stage for Lachnospiraceae cladogenesis.</title>
        <authorList>
            <person name="Vera-Ponce De Leon A."/>
            <person name="Schneider M."/>
            <person name="Jahnes B.C."/>
            <person name="Sadowski V."/>
            <person name="Camuy-Velez L.A."/>
            <person name="Duan J."/>
            <person name="Sabree Z.L."/>
        </authorList>
    </citation>
    <scope>NUCLEOTIDE SEQUENCE [LARGE SCALE GENOMIC DNA]</scope>
    <source>
        <strain evidence="8 9">PAL227</strain>
    </source>
</reference>
<dbReference type="RefSeq" id="WP_262070205.1">
    <property type="nucleotide sequence ID" value="NZ_JAMXOC010000029.1"/>
</dbReference>
<dbReference type="GO" id="GO:0008662">
    <property type="term" value="F:1-phosphofructokinase activity"/>
    <property type="evidence" value="ECO:0007669"/>
    <property type="project" value="UniProtKB-EC"/>
</dbReference>
<evidence type="ECO:0000259" key="7">
    <source>
        <dbReference type="Pfam" id="PF00294"/>
    </source>
</evidence>
<protein>
    <recommendedName>
        <fullName evidence="6">Tagatose-6-phosphate kinase</fullName>
        <ecNumber evidence="6">2.7.1.144</ecNumber>
    </recommendedName>
</protein>
<proteinExistence type="inferred from homology"/>
<name>A0ABT1EKU0_9FIRM</name>
<dbReference type="EC" id="2.7.1.144" evidence="6"/>
<dbReference type="InterPro" id="IPR029056">
    <property type="entry name" value="Ribokinase-like"/>
</dbReference>
<evidence type="ECO:0000313" key="8">
    <source>
        <dbReference type="EMBL" id="MCP1111329.1"/>
    </source>
</evidence>
<dbReference type="CDD" id="cd01164">
    <property type="entry name" value="FruK_PfkB_like"/>
    <property type="match status" value="1"/>
</dbReference>
<dbReference type="PANTHER" id="PTHR46566:SF1">
    <property type="entry name" value="1-PHOSPHOFRUCTOKINASE"/>
    <property type="match status" value="1"/>
</dbReference>
<dbReference type="InterPro" id="IPR011611">
    <property type="entry name" value="PfkB_dom"/>
</dbReference>
<dbReference type="SUPFAM" id="SSF53613">
    <property type="entry name" value="Ribokinase-like"/>
    <property type="match status" value="1"/>
</dbReference>
<evidence type="ECO:0000256" key="2">
    <source>
        <dbReference type="ARBA" id="ARBA00022679"/>
    </source>
</evidence>
<dbReference type="Gene3D" id="3.40.1190.20">
    <property type="match status" value="1"/>
</dbReference>
<organism evidence="8 9">
    <name type="scientific">Ohessyouella blattaphilus</name>
    <dbReference type="NCBI Taxonomy" id="2949333"/>
    <lineage>
        <taxon>Bacteria</taxon>
        <taxon>Bacillati</taxon>
        <taxon>Bacillota</taxon>
        <taxon>Clostridia</taxon>
        <taxon>Lachnospirales</taxon>
        <taxon>Lachnospiraceae</taxon>
        <taxon>Ohessyouella</taxon>
    </lineage>
</organism>
<comment type="similarity">
    <text evidence="6">Belongs to the carbohydrate kinase PfkB family. LacC subfamily.</text>
</comment>
<dbReference type="Proteomes" id="UP001523565">
    <property type="component" value="Unassembled WGS sequence"/>
</dbReference>
<keyword evidence="9" id="KW-1185">Reference proteome</keyword>
<comment type="catalytic activity">
    <reaction evidence="6">
        <text>D-tagatofuranose 6-phosphate + ATP = D-tagatofuranose 1,6-bisphosphate + ADP + H(+)</text>
        <dbReference type="Rhea" id="RHEA:12420"/>
        <dbReference type="ChEBI" id="CHEBI:15378"/>
        <dbReference type="ChEBI" id="CHEBI:30616"/>
        <dbReference type="ChEBI" id="CHEBI:58694"/>
        <dbReference type="ChEBI" id="CHEBI:58695"/>
        <dbReference type="ChEBI" id="CHEBI:456216"/>
        <dbReference type="EC" id="2.7.1.144"/>
    </reaction>
</comment>
<evidence type="ECO:0000256" key="5">
    <source>
        <dbReference type="ARBA" id="ARBA00022840"/>
    </source>
</evidence>
<evidence type="ECO:0000256" key="3">
    <source>
        <dbReference type="ARBA" id="ARBA00022741"/>
    </source>
</evidence>
<dbReference type="NCBIfam" id="TIGR03828">
    <property type="entry name" value="pfkB"/>
    <property type="match status" value="1"/>
</dbReference>
<gene>
    <name evidence="8" type="primary">pfkB</name>
    <name evidence="8" type="ORF">NK118_13825</name>
</gene>